<dbReference type="OrthoDB" id="1440774at2"/>
<sequence>MKRKCFVFLFLTICLIGFAQNKKIDTANMLCSYVYEYLTDTLTGEQQRKEDLLYLQIGAECSKCYSYYTYQCDSLMASPNGDKLWDSFLTEAIGKGLKGRQLRNAIPHRRMTATIYKNYPQGEMTITDFLLGQYYLYEDALNSQEWNIESDSMKVVLGHECQKATCSFRGRKWTAWFALDVPVSDGPLKFCGLPGLIMEVYDRGKQYYFCINGMQQVSATPITFGILDKDFKHFQKTDRKDFLLSKYRYLRNQNSINEASTGISLGSVDEALKYDLIEKE</sequence>
<dbReference type="Proteomes" id="UP000480425">
    <property type="component" value="Unassembled WGS sequence"/>
</dbReference>
<dbReference type="Pfam" id="PF09697">
    <property type="entry name" value="Porph_ging"/>
    <property type="match status" value="1"/>
</dbReference>
<keyword evidence="1" id="KW-0732">Signal</keyword>
<comment type="caution">
    <text evidence="2">The sequence shown here is derived from an EMBL/GenBank/DDBJ whole genome shotgun (WGS) entry which is preliminary data.</text>
</comment>
<dbReference type="NCBIfam" id="TIGR01200">
    <property type="entry name" value="GLPGLI"/>
    <property type="match status" value="1"/>
</dbReference>
<evidence type="ECO:0000313" key="3">
    <source>
        <dbReference type="Proteomes" id="UP000480425"/>
    </source>
</evidence>
<dbReference type="RefSeq" id="WP_153124120.1">
    <property type="nucleotide sequence ID" value="NZ_VZCB01000076.1"/>
</dbReference>
<protein>
    <submittedName>
        <fullName evidence="2">GLPGLI family protein</fullName>
    </submittedName>
</protein>
<proteinExistence type="predicted"/>
<gene>
    <name evidence="2" type="ORF">F7D73_09220</name>
</gene>
<organism evidence="2 3">
    <name type="scientific">Segatella copri</name>
    <dbReference type="NCBI Taxonomy" id="165179"/>
    <lineage>
        <taxon>Bacteria</taxon>
        <taxon>Pseudomonadati</taxon>
        <taxon>Bacteroidota</taxon>
        <taxon>Bacteroidia</taxon>
        <taxon>Bacteroidales</taxon>
        <taxon>Prevotellaceae</taxon>
        <taxon>Segatella</taxon>
    </lineage>
</organism>
<dbReference type="AlphaFoldDB" id="A0A6G1U2X3"/>
<dbReference type="InterPro" id="IPR005901">
    <property type="entry name" value="GLPGLI"/>
</dbReference>
<reference evidence="2 3" key="1">
    <citation type="submission" date="2019-09" db="EMBL/GenBank/DDBJ databases">
        <title>Distinct polysaccharide growth profiles of human intestinal Prevotella copri isolates.</title>
        <authorList>
            <person name="Fehlner-Peach H."/>
            <person name="Magnabosco C."/>
            <person name="Raghavan V."/>
            <person name="Scher J.U."/>
            <person name="Tett A."/>
            <person name="Cox L.M."/>
            <person name="Gottsegen C."/>
            <person name="Watters A."/>
            <person name="Wiltshire- Gordon J.D."/>
            <person name="Segata N."/>
            <person name="Bonneau R."/>
            <person name="Littman D.R."/>
        </authorList>
    </citation>
    <scope>NUCLEOTIDE SEQUENCE [LARGE SCALE GENOMIC DNA]</scope>
    <source>
        <strain evidence="3">iA622</strain>
    </source>
</reference>
<name>A0A6G1U2X3_9BACT</name>
<accession>A0A6G1U2X3</accession>
<dbReference type="EMBL" id="VZCB01000076">
    <property type="protein sequence ID" value="MQN81131.1"/>
    <property type="molecule type" value="Genomic_DNA"/>
</dbReference>
<feature type="chain" id="PRO_5026316784" evidence="1">
    <location>
        <begin position="20"/>
        <end position="280"/>
    </location>
</feature>
<evidence type="ECO:0000313" key="2">
    <source>
        <dbReference type="EMBL" id="MQN81131.1"/>
    </source>
</evidence>
<feature type="signal peptide" evidence="1">
    <location>
        <begin position="1"/>
        <end position="19"/>
    </location>
</feature>
<evidence type="ECO:0000256" key="1">
    <source>
        <dbReference type="SAM" id="SignalP"/>
    </source>
</evidence>